<keyword evidence="1" id="KW-0472">Membrane</keyword>
<organism evidence="2 3">
    <name type="scientific">Rahnella perminowiae</name>
    <dbReference type="NCBI Taxonomy" id="2816244"/>
    <lineage>
        <taxon>Bacteria</taxon>
        <taxon>Pseudomonadati</taxon>
        <taxon>Pseudomonadota</taxon>
        <taxon>Gammaproteobacteria</taxon>
        <taxon>Enterobacterales</taxon>
        <taxon>Yersiniaceae</taxon>
        <taxon>Rahnella</taxon>
    </lineage>
</organism>
<reference evidence="2 3" key="1">
    <citation type="submission" date="2021-03" db="EMBL/GenBank/DDBJ databases">
        <title>Five novel Rahnella species.</title>
        <authorList>
            <person name="Brady C."/>
            <person name="Asselin J."/>
            <person name="Beer S."/>
            <person name="Bruberg M.B."/>
            <person name="Crampton B."/>
            <person name="Venter S."/>
            <person name="Arnold D."/>
            <person name="Denman S."/>
        </authorList>
    </citation>
    <scope>NUCLEOTIDE SEQUENCE [LARGE SCALE GENOMIC DNA]</scope>
    <source>
        <strain evidence="2 3">L72c</strain>
    </source>
</reference>
<proteinExistence type="predicted"/>
<protein>
    <submittedName>
        <fullName evidence="2">Uncharacterized protein</fullName>
    </submittedName>
</protein>
<evidence type="ECO:0000256" key="1">
    <source>
        <dbReference type="SAM" id="Phobius"/>
    </source>
</evidence>
<keyword evidence="1" id="KW-0812">Transmembrane</keyword>
<evidence type="ECO:0000313" key="2">
    <source>
        <dbReference type="EMBL" id="MBU9836527.1"/>
    </source>
</evidence>
<evidence type="ECO:0000313" key="3">
    <source>
        <dbReference type="Proteomes" id="UP000699865"/>
    </source>
</evidence>
<feature type="transmembrane region" description="Helical" evidence="1">
    <location>
        <begin position="44"/>
        <end position="61"/>
    </location>
</feature>
<dbReference type="RefSeq" id="WP_129953661.1">
    <property type="nucleotide sequence ID" value="NZ_JAFMOU010000070.1"/>
</dbReference>
<keyword evidence="3" id="KW-1185">Reference proteome</keyword>
<dbReference type="Proteomes" id="UP000699865">
    <property type="component" value="Unassembled WGS sequence"/>
</dbReference>
<dbReference type="EMBL" id="JAFMOU010000070">
    <property type="protein sequence ID" value="MBU9836527.1"/>
    <property type="molecule type" value="Genomic_DNA"/>
</dbReference>
<name>A0ABS6L3S8_9GAMM</name>
<accession>A0ABS6L3S8</accession>
<comment type="caution">
    <text evidence="2">The sequence shown here is derived from an EMBL/GenBank/DDBJ whole genome shotgun (WGS) entry which is preliminary data.</text>
</comment>
<keyword evidence="1" id="KW-1133">Transmembrane helix</keyword>
<gene>
    <name evidence="2" type="ORF">J1786_17120</name>
</gene>
<sequence>MAPVASIAGGIIFIIVGVVMLWLLVKAHKGNAGKKFFTPHKCMLLIGTLVSFVISIVFFTSSS</sequence>
<feature type="transmembrane region" description="Helical" evidence="1">
    <location>
        <begin position="6"/>
        <end position="24"/>
    </location>
</feature>